<reference evidence="2 4" key="1">
    <citation type="journal article" date="2012" name="Nature">
        <title>Algal genomes reveal evolutionary mosaicism and the fate of nucleomorphs.</title>
        <authorList>
            <consortium name="DOE Joint Genome Institute"/>
            <person name="Curtis B.A."/>
            <person name="Tanifuji G."/>
            <person name="Burki F."/>
            <person name="Gruber A."/>
            <person name="Irimia M."/>
            <person name="Maruyama S."/>
            <person name="Arias M.C."/>
            <person name="Ball S.G."/>
            <person name="Gile G.H."/>
            <person name="Hirakawa Y."/>
            <person name="Hopkins J.F."/>
            <person name="Kuo A."/>
            <person name="Rensing S.A."/>
            <person name="Schmutz J."/>
            <person name="Symeonidi A."/>
            <person name="Elias M."/>
            <person name="Eveleigh R.J."/>
            <person name="Herman E.K."/>
            <person name="Klute M.J."/>
            <person name="Nakayama T."/>
            <person name="Obornik M."/>
            <person name="Reyes-Prieto A."/>
            <person name="Armbrust E.V."/>
            <person name="Aves S.J."/>
            <person name="Beiko R.G."/>
            <person name="Coutinho P."/>
            <person name="Dacks J.B."/>
            <person name="Durnford D.G."/>
            <person name="Fast N.M."/>
            <person name="Green B.R."/>
            <person name="Grisdale C.J."/>
            <person name="Hempel F."/>
            <person name="Henrissat B."/>
            <person name="Hoppner M.P."/>
            <person name="Ishida K."/>
            <person name="Kim E."/>
            <person name="Koreny L."/>
            <person name="Kroth P.G."/>
            <person name="Liu Y."/>
            <person name="Malik S.B."/>
            <person name="Maier U.G."/>
            <person name="McRose D."/>
            <person name="Mock T."/>
            <person name="Neilson J.A."/>
            <person name="Onodera N.T."/>
            <person name="Poole A.M."/>
            <person name="Pritham E.J."/>
            <person name="Richards T.A."/>
            <person name="Rocap G."/>
            <person name="Roy S.W."/>
            <person name="Sarai C."/>
            <person name="Schaack S."/>
            <person name="Shirato S."/>
            <person name="Slamovits C.H."/>
            <person name="Spencer D.F."/>
            <person name="Suzuki S."/>
            <person name="Worden A.Z."/>
            <person name="Zauner S."/>
            <person name="Barry K."/>
            <person name="Bell C."/>
            <person name="Bharti A.K."/>
            <person name="Crow J.A."/>
            <person name="Grimwood J."/>
            <person name="Kramer R."/>
            <person name="Lindquist E."/>
            <person name="Lucas S."/>
            <person name="Salamov A."/>
            <person name="McFadden G.I."/>
            <person name="Lane C.E."/>
            <person name="Keeling P.J."/>
            <person name="Gray M.W."/>
            <person name="Grigoriev I.V."/>
            <person name="Archibald J.M."/>
        </authorList>
    </citation>
    <scope>NUCLEOTIDE SEQUENCE</scope>
    <source>
        <strain evidence="2 4">CCMP2712</strain>
    </source>
</reference>
<proteinExistence type="predicted"/>
<keyword evidence="1" id="KW-0472">Membrane</keyword>
<dbReference type="HOGENOM" id="CLU_2578922_0_0_1"/>
<keyword evidence="1" id="KW-0812">Transmembrane</keyword>
<reference evidence="3" key="3">
    <citation type="submission" date="2015-06" db="UniProtKB">
        <authorList>
            <consortium name="EnsemblProtists"/>
        </authorList>
    </citation>
    <scope>IDENTIFICATION</scope>
</reference>
<accession>L1IH67</accession>
<gene>
    <name evidence="2" type="ORF">GUITHDRAFT_155528</name>
</gene>
<dbReference type="AlphaFoldDB" id="L1IH67"/>
<keyword evidence="1" id="KW-1133">Transmembrane helix</keyword>
<dbReference type="EnsemblProtists" id="EKX35259">
    <property type="protein sequence ID" value="EKX35259"/>
    <property type="gene ID" value="GUITHDRAFT_155528"/>
</dbReference>
<feature type="transmembrane region" description="Helical" evidence="1">
    <location>
        <begin position="12"/>
        <end position="33"/>
    </location>
</feature>
<dbReference type="GeneID" id="17292038"/>
<dbReference type="KEGG" id="gtt:GUITHDRAFT_155528"/>
<reference evidence="4" key="2">
    <citation type="submission" date="2012-11" db="EMBL/GenBank/DDBJ databases">
        <authorList>
            <person name="Kuo A."/>
            <person name="Curtis B.A."/>
            <person name="Tanifuji G."/>
            <person name="Burki F."/>
            <person name="Gruber A."/>
            <person name="Irimia M."/>
            <person name="Maruyama S."/>
            <person name="Arias M.C."/>
            <person name="Ball S.G."/>
            <person name="Gile G.H."/>
            <person name="Hirakawa Y."/>
            <person name="Hopkins J.F."/>
            <person name="Rensing S.A."/>
            <person name="Schmutz J."/>
            <person name="Symeonidi A."/>
            <person name="Elias M."/>
            <person name="Eveleigh R.J."/>
            <person name="Herman E.K."/>
            <person name="Klute M.J."/>
            <person name="Nakayama T."/>
            <person name="Obornik M."/>
            <person name="Reyes-Prieto A."/>
            <person name="Armbrust E.V."/>
            <person name="Aves S.J."/>
            <person name="Beiko R.G."/>
            <person name="Coutinho P."/>
            <person name="Dacks J.B."/>
            <person name="Durnford D.G."/>
            <person name="Fast N.M."/>
            <person name="Green B.R."/>
            <person name="Grisdale C."/>
            <person name="Hempe F."/>
            <person name="Henrissat B."/>
            <person name="Hoppner M.P."/>
            <person name="Ishida K.-I."/>
            <person name="Kim E."/>
            <person name="Koreny L."/>
            <person name="Kroth P.G."/>
            <person name="Liu Y."/>
            <person name="Malik S.-B."/>
            <person name="Maier U.G."/>
            <person name="McRose D."/>
            <person name="Mock T."/>
            <person name="Neilson J.A."/>
            <person name="Onodera N.T."/>
            <person name="Poole A.M."/>
            <person name="Pritham E.J."/>
            <person name="Richards T.A."/>
            <person name="Rocap G."/>
            <person name="Roy S.W."/>
            <person name="Sarai C."/>
            <person name="Schaack S."/>
            <person name="Shirato S."/>
            <person name="Slamovits C.H."/>
            <person name="Spencer D.F."/>
            <person name="Suzuki S."/>
            <person name="Worden A.Z."/>
            <person name="Zauner S."/>
            <person name="Barry K."/>
            <person name="Bell C."/>
            <person name="Bharti A.K."/>
            <person name="Crow J.A."/>
            <person name="Grimwood J."/>
            <person name="Kramer R."/>
            <person name="Lindquist E."/>
            <person name="Lucas S."/>
            <person name="Salamov A."/>
            <person name="McFadden G.I."/>
            <person name="Lane C.E."/>
            <person name="Keeling P.J."/>
            <person name="Gray M.W."/>
            <person name="Grigoriev I.V."/>
            <person name="Archibald J.M."/>
        </authorList>
    </citation>
    <scope>NUCLEOTIDE SEQUENCE</scope>
    <source>
        <strain evidence="4">CCMP2712</strain>
    </source>
</reference>
<evidence type="ECO:0000313" key="4">
    <source>
        <dbReference type="Proteomes" id="UP000011087"/>
    </source>
</evidence>
<dbReference type="RefSeq" id="XP_005822239.1">
    <property type="nucleotide sequence ID" value="XM_005822182.1"/>
</dbReference>
<organism evidence="2">
    <name type="scientific">Guillardia theta (strain CCMP2712)</name>
    <name type="common">Cryptophyte</name>
    <dbReference type="NCBI Taxonomy" id="905079"/>
    <lineage>
        <taxon>Eukaryota</taxon>
        <taxon>Cryptophyceae</taxon>
        <taxon>Pyrenomonadales</taxon>
        <taxon>Geminigeraceae</taxon>
        <taxon>Guillardia</taxon>
    </lineage>
</organism>
<name>L1IH67_GUITC</name>
<dbReference type="PaxDb" id="55529-EKX35259"/>
<evidence type="ECO:0000256" key="1">
    <source>
        <dbReference type="SAM" id="Phobius"/>
    </source>
</evidence>
<dbReference type="Proteomes" id="UP000011087">
    <property type="component" value="Unassembled WGS sequence"/>
</dbReference>
<dbReference type="EMBL" id="JH993093">
    <property type="protein sequence ID" value="EKX35259.1"/>
    <property type="molecule type" value="Genomic_DNA"/>
</dbReference>
<keyword evidence="4" id="KW-1185">Reference proteome</keyword>
<evidence type="ECO:0000313" key="2">
    <source>
        <dbReference type="EMBL" id="EKX35259.1"/>
    </source>
</evidence>
<protein>
    <submittedName>
        <fullName evidence="2 3">Uncharacterized protein</fullName>
    </submittedName>
</protein>
<evidence type="ECO:0000313" key="3">
    <source>
        <dbReference type="EnsemblProtists" id="EKX35259"/>
    </source>
</evidence>
<sequence length="81" mass="9313">MLLVIGDLLVFLSLSVLIIFCAWIYFLTGYFLARLSDYIRLPQFISASLMSRPAFLTRYQVRPVSLRLYLVSLSPSDPHTL</sequence>